<reference evidence="1 2" key="1">
    <citation type="journal article" date="2018" name="Int. J. Syst. Evol. Microbiol.">
        <title>Planococcus salinus sp. nov., a moderately halophilic bacterium isolated from a saline-alkali soil.</title>
        <authorList>
            <person name="Gan L."/>
        </authorList>
    </citation>
    <scope>NUCLEOTIDE SEQUENCE [LARGE SCALE GENOMIC DNA]</scope>
    <source>
        <strain evidence="1 2">LCB217</strain>
    </source>
</reference>
<name>A0A3M8P5Q1_9BACL</name>
<organism evidence="1 2">
    <name type="scientific">Planococcus salinus</name>
    <dbReference type="NCBI Taxonomy" id="1848460"/>
    <lineage>
        <taxon>Bacteria</taxon>
        <taxon>Bacillati</taxon>
        <taxon>Bacillota</taxon>
        <taxon>Bacilli</taxon>
        <taxon>Bacillales</taxon>
        <taxon>Caryophanaceae</taxon>
        <taxon>Planococcus</taxon>
    </lineage>
</organism>
<dbReference type="RefSeq" id="WP_123165790.1">
    <property type="nucleotide sequence ID" value="NZ_RIAX01000008.1"/>
</dbReference>
<evidence type="ECO:0000313" key="2">
    <source>
        <dbReference type="Proteomes" id="UP000275473"/>
    </source>
</evidence>
<dbReference type="EMBL" id="RIAX01000008">
    <property type="protein sequence ID" value="RNF39008.1"/>
    <property type="molecule type" value="Genomic_DNA"/>
</dbReference>
<comment type="caution">
    <text evidence="1">The sequence shown here is derived from an EMBL/GenBank/DDBJ whole genome shotgun (WGS) entry which is preliminary data.</text>
</comment>
<accession>A0A3M8P5Q1</accession>
<dbReference type="OrthoDB" id="2964766at2"/>
<keyword evidence="2" id="KW-1185">Reference proteome</keyword>
<gene>
    <name evidence="1" type="ORF">EEX84_11505</name>
</gene>
<sequence>MKKSITLLGGNAMIDPEELALYIYKSLSLSAKLSRKITKESVKAAIRSQELMYHPMWIAKLLVIADRRPFKPKMTPMMCFVDAISGYRGLMSSVPHAVQNEVEVSQIVISHIHNEEEVKDYIKDVQHSQINRSYALKKPEHKIVEHFLVYLPLWKVEVEGDVSEEFWINANTGESEAYMASLWKSEKWLRLKPANHAKA</sequence>
<protein>
    <submittedName>
        <fullName evidence="1">Uncharacterized protein</fullName>
    </submittedName>
</protein>
<proteinExistence type="predicted"/>
<dbReference type="AlphaFoldDB" id="A0A3M8P5Q1"/>
<dbReference type="Proteomes" id="UP000275473">
    <property type="component" value="Unassembled WGS sequence"/>
</dbReference>
<evidence type="ECO:0000313" key="1">
    <source>
        <dbReference type="EMBL" id="RNF39008.1"/>
    </source>
</evidence>